<name>A0A1R3K4W0_9ROSI</name>
<feature type="compositionally biased region" description="Basic and acidic residues" evidence="1">
    <location>
        <begin position="265"/>
        <end position="285"/>
    </location>
</feature>
<feature type="compositionally biased region" description="Polar residues" evidence="1">
    <location>
        <begin position="56"/>
        <end position="66"/>
    </location>
</feature>
<proteinExistence type="predicted"/>
<dbReference type="STRING" id="93759.A0A1R3K4W0"/>
<protein>
    <submittedName>
        <fullName evidence="2">Uncharacterized protein</fullName>
    </submittedName>
</protein>
<feature type="region of interest" description="Disordered" evidence="1">
    <location>
        <begin position="20"/>
        <end position="81"/>
    </location>
</feature>
<evidence type="ECO:0000256" key="1">
    <source>
        <dbReference type="SAM" id="MobiDB-lite"/>
    </source>
</evidence>
<feature type="compositionally biased region" description="Polar residues" evidence="1">
    <location>
        <begin position="20"/>
        <end position="34"/>
    </location>
</feature>
<accession>A0A1R3K4W0</accession>
<feature type="compositionally biased region" description="Basic and acidic residues" evidence="1">
    <location>
        <begin position="375"/>
        <end position="391"/>
    </location>
</feature>
<feature type="compositionally biased region" description="Basic and acidic residues" evidence="1">
    <location>
        <begin position="293"/>
        <end position="309"/>
    </location>
</feature>
<dbReference type="Proteomes" id="UP000187203">
    <property type="component" value="Unassembled WGS sequence"/>
</dbReference>
<feature type="compositionally biased region" description="Basic and acidic residues" evidence="1">
    <location>
        <begin position="69"/>
        <end position="79"/>
    </location>
</feature>
<reference evidence="3" key="1">
    <citation type="submission" date="2013-09" db="EMBL/GenBank/DDBJ databases">
        <title>Corchorus olitorius genome sequencing.</title>
        <authorList>
            <person name="Alam M."/>
            <person name="Haque M.S."/>
            <person name="Islam M.S."/>
            <person name="Emdad E.M."/>
            <person name="Islam M.M."/>
            <person name="Ahmed B."/>
            <person name="Halim A."/>
            <person name="Hossen Q.M.M."/>
            <person name="Hossain M.Z."/>
            <person name="Ahmed R."/>
            <person name="Khan M.M."/>
            <person name="Islam R."/>
            <person name="Rashid M.M."/>
            <person name="Khan S.A."/>
            <person name="Rahman M.S."/>
            <person name="Alam M."/>
            <person name="Yahiya A.S."/>
            <person name="Khan M.S."/>
            <person name="Azam M.S."/>
            <person name="Haque T."/>
            <person name="Lashkar M.Z.H."/>
            <person name="Akhand A.I."/>
            <person name="Morshed G."/>
            <person name="Roy S."/>
            <person name="Uddin K.S."/>
            <person name="Rabeya T."/>
            <person name="Hossain A.S."/>
            <person name="Chowdhury A."/>
            <person name="Snigdha A.R."/>
            <person name="Mortoza M.S."/>
            <person name="Matin S.A."/>
            <person name="Hoque S.M.E."/>
            <person name="Islam M.K."/>
            <person name="Roy D.K."/>
            <person name="Haider R."/>
            <person name="Moosa M.M."/>
            <person name="Elias S.M."/>
            <person name="Hasan A.M."/>
            <person name="Jahan S."/>
            <person name="Shafiuddin M."/>
            <person name="Mahmood N."/>
            <person name="Shommy N.S."/>
        </authorList>
    </citation>
    <scope>NUCLEOTIDE SEQUENCE [LARGE SCALE GENOMIC DNA]</scope>
    <source>
        <strain evidence="3">cv. O-4</strain>
    </source>
</reference>
<keyword evidence="3" id="KW-1185">Reference proteome</keyword>
<feature type="compositionally biased region" description="Basic and acidic residues" evidence="1">
    <location>
        <begin position="347"/>
        <end position="367"/>
    </location>
</feature>
<evidence type="ECO:0000313" key="2">
    <source>
        <dbReference type="EMBL" id="OMP02119.1"/>
    </source>
</evidence>
<feature type="compositionally biased region" description="Polar residues" evidence="1">
    <location>
        <begin position="242"/>
        <end position="253"/>
    </location>
</feature>
<feature type="compositionally biased region" description="Basic residues" evidence="1">
    <location>
        <begin position="422"/>
        <end position="432"/>
    </location>
</feature>
<feature type="region of interest" description="Disordered" evidence="1">
    <location>
        <begin position="200"/>
        <end position="432"/>
    </location>
</feature>
<dbReference type="AlphaFoldDB" id="A0A1R3K4W0"/>
<sequence>MGFKSVAHYLIQTQRVQTNIEKNPDSIDQVSARRSLSFPALEQPSQGSSDVDDSQPVISKSQSGEDSLNIEKEENKEYLEPNPTVRKSLLFSTSGAEFEKGESMDINLDVHGQLGFSDLDSGKERDDGFKCDHEKESHFTEKESNCNSLGLACCTKPEENHAFIIEPNTESIAARLRQGHGEDHDSNDWMKGVNDKVLDVKQTVNHEVSGTPLVQEKEMHEANDNKGEDYIASESSPKLKKQPTSATYQSPNSIAARMKQRRRQSKDQEEHELSVANESKSDSKVAENASSGKESEVKKEMHEANDNKGEGYIASESSPKLKKQAASATDQTPDSVAARMKQRRRQIKDQEEHELSVAKESKSDLKVAENALSGKESEVKKEMHNANDNKAESYIASETSPKVKKRPASAMEHSPDSIAARMKQRRRQAKDH</sequence>
<gene>
    <name evidence="2" type="ORF">COLO4_11323</name>
</gene>
<dbReference type="EMBL" id="AWUE01014685">
    <property type="protein sequence ID" value="OMP02119.1"/>
    <property type="molecule type" value="Genomic_DNA"/>
</dbReference>
<organism evidence="2 3">
    <name type="scientific">Corchorus olitorius</name>
    <dbReference type="NCBI Taxonomy" id="93759"/>
    <lineage>
        <taxon>Eukaryota</taxon>
        <taxon>Viridiplantae</taxon>
        <taxon>Streptophyta</taxon>
        <taxon>Embryophyta</taxon>
        <taxon>Tracheophyta</taxon>
        <taxon>Spermatophyta</taxon>
        <taxon>Magnoliopsida</taxon>
        <taxon>eudicotyledons</taxon>
        <taxon>Gunneridae</taxon>
        <taxon>Pentapetalae</taxon>
        <taxon>rosids</taxon>
        <taxon>malvids</taxon>
        <taxon>Malvales</taxon>
        <taxon>Malvaceae</taxon>
        <taxon>Grewioideae</taxon>
        <taxon>Apeibeae</taxon>
        <taxon>Corchorus</taxon>
    </lineage>
</organism>
<dbReference type="OrthoDB" id="298344at2759"/>
<comment type="caution">
    <text evidence="2">The sequence shown here is derived from an EMBL/GenBank/DDBJ whole genome shotgun (WGS) entry which is preliminary data.</text>
</comment>
<evidence type="ECO:0000313" key="3">
    <source>
        <dbReference type="Proteomes" id="UP000187203"/>
    </source>
</evidence>
<feature type="compositionally biased region" description="Basic and acidic residues" evidence="1">
    <location>
        <begin position="215"/>
        <end position="229"/>
    </location>
</feature>